<reference evidence="7" key="2">
    <citation type="submission" date="2021-04" db="EMBL/GenBank/DDBJ databases">
        <authorList>
            <person name="Gilroy R."/>
        </authorList>
    </citation>
    <scope>NUCLEOTIDE SEQUENCE</scope>
    <source>
        <strain evidence="7">ChiW4-1371</strain>
    </source>
</reference>
<sequence length="389" mass="43801">MENEIIKNLEITDTSYGGAGVGRSESGQVIFVQKTVECDIIDAKIYEDKKSFAKAELIKIIKPSSFRIEPACIYTGECGGCSFAHIDYDAQKNIKKRIVLNQFRKYSHIMPEIKFFSESSKHYRLRATARSSHGQIGFFKHGSNTLIKAEKCLIIKESLYNKMKEFASINNLTGEIYAIENNDDLSLADIKAESIDYKSMAGFDGVCINNKKYGLSTISFNTPYGAVPVTYKSFFQANRFLLNTFQEYAVNLVSNSLDIVELYAGAGFFTCGLMQKGSVSACESEQISSNLGRGAGYNIATKESALFLSKIKKCDSIFLDPPRDGADKKVIENIKRLRPYEIIYVSCNPVTLARDIIRLEKEYKITDFAVFDMYPDTYHIESVVRLQRV</sequence>
<dbReference type="GO" id="GO:0032259">
    <property type="term" value="P:methylation"/>
    <property type="evidence" value="ECO:0007669"/>
    <property type="project" value="UniProtKB-KW"/>
</dbReference>
<dbReference type="PANTHER" id="PTHR11061">
    <property type="entry name" value="RNA M5U METHYLTRANSFERASE"/>
    <property type="match status" value="1"/>
</dbReference>
<dbReference type="PANTHER" id="PTHR11061:SF30">
    <property type="entry name" value="TRNA (URACIL(54)-C(5))-METHYLTRANSFERASE"/>
    <property type="match status" value="1"/>
</dbReference>
<dbReference type="InterPro" id="IPR029063">
    <property type="entry name" value="SAM-dependent_MTases_sf"/>
</dbReference>
<dbReference type="EMBL" id="DXAQ01000099">
    <property type="protein sequence ID" value="HIZ89570.1"/>
    <property type="molecule type" value="Genomic_DNA"/>
</dbReference>
<dbReference type="Gene3D" id="3.40.50.150">
    <property type="entry name" value="Vaccinia Virus protein VP39"/>
    <property type="match status" value="2"/>
</dbReference>
<name>A0A9D2KBA8_9BACT</name>
<organism evidence="7 8">
    <name type="scientific">Candidatus Mucispirillum faecigallinarum</name>
    <dbReference type="NCBI Taxonomy" id="2838699"/>
    <lineage>
        <taxon>Bacteria</taxon>
        <taxon>Pseudomonadati</taxon>
        <taxon>Deferribacterota</taxon>
        <taxon>Deferribacteres</taxon>
        <taxon>Deferribacterales</taxon>
        <taxon>Mucispirillaceae</taxon>
        <taxon>Mucispirillum</taxon>
    </lineage>
</organism>
<dbReference type="Gene3D" id="2.40.50.140">
    <property type="entry name" value="Nucleic acid-binding proteins"/>
    <property type="match status" value="1"/>
</dbReference>
<dbReference type="GO" id="GO:0006396">
    <property type="term" value="P:RNA processing"/>
    <property type="evidence" value="ECO:0007669"/>
    <property type="project" value="InterPro"/>
</dbReference>
<feature type="binding site" evidence="4">
    <location>
        <position position="263"/>
    </location>
    <ligand>
        <name>S-adenosyl-L-methionine</name>
        <dbReference type="ChEBI" id="CHEBI:59789"/>
    </ligand>
</feature>
<evidence type="ECO:0000259" key="6">
    <source>
        <dbReference type="PROSITE" id="PS50926"/>
    </source>
</evidence>
<dbReference type="PROSITE" id="PS51687">
    <property type="entry name" value="SAM_MT_RNA_M5U"/>
    <property type="match status" value="1"/>
</dbReference>
<dbReference type="Proteomes" id="UP000824176">
    <property type="component" value="Unassembled WGS sequence"/>
</dbReference>
<dbReference type="SUPFAM" id="SSF53335">
    <property type="entry name" value="S-adenosyl-L-methionine-dependent methyltransferases"/>
    <property type="match status" value="1"/>
</dbReference>
<feature type="binding site" evidence="4">
    <location>
        <position position="283"/>
    </location>
    <ligand>
        <name>S-adenosyl-L-methionine</name>
        <dbReference type="ChEBI" id="CHEBI:59789"/>
    </ligand>
</feature>
<dbReference type="InterPro" id="IPR010280">
    <property type="entry name" value="U5_MeTrfase_fam"/>
</dbReference>
<dbReference type="InterPro" id="IPR002792">
    <property type="entry name" value="TRAM_dom"/>
</dbReference>
<feature type="active site" description="Nucleophile" evidence="4">
    <location>
        <position position="347"/>
    </location>
</feature>
<dbReference type="SUPFAM" id="SSF50249">
    <property type="entry name" value="Nucleic acid-binding proteins"/>
    <property type="match status" value="1"/>
</dbReference>
<keyword evidence="3 4" id="KW-0949">S-adenosyl-L-methionine</keyword>
<keyword evidence="2 4" id="KW-0808">Transferase</keyword>
<reference evidence="7" key="1">
    <citation type="journal article" date="2021" name="PeerJ">
        <title>Extensive microbial diversity within the chicken gut microbiome revealed by metagenomics and culture.</title>
        <authorList>
            <person name="Gilroy R."/>
            <person name="Ravi A."/>
            <person name="Getino M."/>
            <person name="Pursley I."/>
            <person name="Horton D.L."/>
            <person name="Alikhan N.F."/>
            <person name="Baker D."/>
            <person name="Gharbi K."/>
            <person name="Hall N."/>
            <person name="Watson M."/>
            <person name="Adriaenssens E.M."/>
            <person name="Foster-Nyarko E."/>
            <person name="Jarju S."/>
            <person name="Secka A."/>
            <person name="Antonio M."/>
            <person name="Oren A."/>
            <person name="Chaudhuri R.R."/>
            <person name="La Ragione R."/>
            <person name="Hildebrand F."/>
            <person name="Pallen M.J."/>
        </authorList>
    </citation>
    <scope>NUCLEOTIDE SEQUENCE</scope>
    <source>
        <strain evidence="7">ChiW4-1371</strain>
    </source>
</reference>
<comment type="similarity">
    <text evidence="4">Belongs to the class I-like SAM-binding methyltransferase superfamily. RNA M5U methyltransferase family.</text>
</comment>
<evidence type="ECO:0000313" key="7">
    <source>
        <dbReference type="EMBL" id="HIZ89570.1"/>
    </source>
</evidence>
<feature type="binding site" evidence="4">
    <location>
        <position position="320"/>
    </location>
    <ligand>
        <name>S-adenosyl-L-methionine</name>
        <dbReference type="ChEBI" id="CHEBI:59789"/>
    </ligand>
</feature>
<protein>
    <recommendedName>
        <fullName evidence="6">TRAM domain-containing protein</fullName>
    </recommendedName>
</protein>
<evidence type="ECO:0000256" key="3">
    <source>
        <dbReference type="ARBA" id="ARBA00022691"/>
    </source>
</evidence>
<dbReference type="InterPro" id="IPR030390">
    <property type="entry name" value="MeTrfase_TrmA_AS"/>
</dbReference>
<gene>
    <name evidence="7" type="ORF">H9804_06470</name>
</gene>
<dbReference type="Pfam" id="PF05958">
    <property type="entry name" value="tRNA_U5-meth_tr"/>
    <property type="match status" value="1"/>
</dbReference>
<evidence type="ECO:0000313" key="8">
    <source>
        <dbReference type="Proteomes" id="UP000824176"/>
    </source>
</evidence>
<dbReference type="Gene3D" id="2.40.50.1070">
    <property type="match status" value="1"/>
</dbReference>
<dbReference type="Pfam" id="PF01938">
    <property type="entry name" value="TRAM"/>
    <property type="match status" value="1"/>
</dbReference>
<feature type="binding site" evidence="4">
    <location>
        <position position="236"/>
    </location>
    <ligand>
        <name>S-adenosyl-L-methionine</name>
        <dbReference type="ChEBI" id="CHEBI:59789"/>
    </ligand>
</feature>
<dbReference type="PROSITE" id="PS50926">
    <property type="entry name" value="TRAM"/>
    <property type="match status" value="1"/>
</dbReference>
<dbReference type="InterPro" id="IPR012340">
    <property type="entry name" value="NA-bd_OB-fold"/>
</dbReference>
<keyword evidence="1 4" id="KW-0489">Methyltransferase</keyword>
<dbReference type="GO" id="GO:0008173">
    <property type="term" value="F:RNA methyltransferase activity"/>
    <property type="evidence" value="ECO:0007669"/>
    <property type="project" value="InterPro"/>
</dbReference>
<feature type="domain" description="TRAM" evidence="6">
    <location>
        <begin position="1"/>
        <end position="59"/>
    </location>
</feature>
<accession>A0A9D2KBA8</accession>
<evidence type="ECO:0000256" key="2">
    <source>
        <dbReference type="ARBA" id="ARBA00022679"/>
    </source>
</evidence>
<evidence type="ECO:0000256" key="5">
    <source>
        <dbReference type="PROSITE-ProRule" id="PRU10015"/>
    </source>
</evidence>
<feature type="active site" evidence="5">
    <location>
        <position position="347"/>
    </location>
</feature>
<evidence type="ECO:0000256" key="4">
    <source>
        <dbReference type="PROSITE-ProRule" id="PRU01024"/>
    </source>
</evidence>
<proteinExistence type="inferred from homology"/>
<dbReference type="AlphaFoldDB" id="A0A9D2KBA8"/>
<evidence type="ECO:0000256" key="1">
    <source>
        <dbReference type="ARBA" id="ARBA00022603"/>
    </source>
</evidence>
<comment type="caution">
    <text evidence="7">The sequence shown here is derived from an EMBL/GenBank/DDBJ whole genome shotgun (WGS) entry which is preliminary data.</text>
</comment>
<dbReference type="PROSITE" id="PS01230">
    <property type="entry name" value="TRMA_1"/>
    <property type="match status" value="1"/>
</dbReference>